<keyword evidence="1" id="KW-0732">Signal</keyword>
<dbReference type="Gene3D" id="2.60.120.200">
    <property type="match status" value="1"/>
</dbReference>
<comment type="caution">
    <text evidence="4">The sequence shown here is derived from an EMBL/GenBank/DDBJ whole genome shotgun (WGS) entry which is preliminary data.</text>
</comment>
<dbReference type="Pfam" id="PF13385">
    <property type="entry name" value="Laminin_G_3"/>
    <property type="match status" value="1"/>
</dbReference>
<evidence type="ECO:0000313" key="5">
    <source>
        <dbReference type="Proteomes" id="UP000076023"/>
    </source>
</evidence>
<proteinExistence type="predicted"/>
<dbReference type="GO" id="GO:0030246">
    <property type="term" value="F:carbohydrate binding"/>
    <property type="evidence" value="ECO:0007669"/>
    <property type="project" value="UniProtKB-KW"/>
</dbReference>
<organism evidence="4 5">
    <name type="scientific">Terrimicrobium sacchariphilum</name>
    <dbReference type="NCBI Taxonomy" id="690879"/>
    <lineage>
        <taxon>Bacteria</taxon>
        <taxon>Pseudomonadati</taxon>
        <taxon>Verrucomicrobiota</taxon>
        <taxon>Terrimicrobiia</taxon>
        <taxon>Terrimicrobiales</taxon>
        <taxon>Terrimicrobiaceae</taxon>
        <taxon>Terrimicrobium</taxon>
    </lineage>
</organism>
<evidence type="ECO:0000256" key="1">
    <source>
        <dbReference type="ARBA" id="ARBA00022729"/>
    </source>
</evidence>
<feature type="domain" description="LamG-like jellyroll fold" evidence="3">
    <location>
        <begin position="561"/>
        <end position="701"/>
    </location>
</feature>
<keyword evidence="4" id="KW-0430">Lectin</keyword>
<dbReference type="SMART" id="SM00560">
    <property type="entry name" value="LamGL"/>
    <property type="match status" value="1"/>
</dbReference>
<sequence length="708" mass="76124">MQTGGENSRSSITSPRIMKILLAALCAFSLAAASSLGIVVTGTADLPAVKSYVQNLTIVHDGSMMNSKAELDFIKGKIQSNTEPWKTYYTNLTKSGHSKLTRTPQAVAEPTTQSGFLGDSYAAYNQALIFYFTGDVQYAQNARTLILAWASTVQNFGQVGANWYLAPAWAASVFAPAAELLRNTPGSGWTAADTASVQAMFSRAFLPVLKFRYAYGNRELSVCNALVAIGIFNDDRAALYMGLHQWVSYVPCYFYLASDGATPIQADYFITQPDANTLWAMHQDLYPTMGSSADWLYTYNSGYPNYPFAGKGDDKTMMLMPAASGYTLMDQWYMGANRNSIVNPVPAFVDGLCGETFRDLGHVEFGFTAAMNVAEIAWRQGIDLYSGYQDRIAKFLELHAGFRLSEPLPAALASSGVLNAGDGMAAPFEIAYDRFHDNLGVALPKLEQLLPVIRSELWYRTAAPAGIFASGLWGQQYYHIQWESLLHQGLPPESLFPTSGLVGYYGLEQNVSDASGAGNNGTALAGAGYSSDAVEGGLAGMYDGAGARMVIPDSPSLRMTTALTMGAFVKVQSSSFTARPNLIAKSFNNGYRLRFNTNGTLNLLVGNGSSSPTQFNGTQVVPLNVWTHVAAVVEINGGTATVRFYVDGVADSNVPTAALAQIKVGSGALVLGTRLDQTSTTESLVGLLDQVTIHNRALSPAEVLQMCQ</sequence>
<keyword evidence="5" id="KW-1185">Reference proteome</keyword>
<gene>
    <name evidence="4" type="ORF">TSACC_22879</name>
</gene>
<accession>A0A146GCD0</accession>
<dbReference type="InterPro" id="IPR006558">
    <property type="entry name" value="LamG-like"/>
</dbReference>
<dbReference type="InterPro" id="IPR008929">
    <property type="entry name" value="Chondroitin_lyas"/>
</dbReference>
<dbReference type="STRING" id="690879.TSACC_22879"/>
<evidence type="ECO:0000259" key="3">
    <source>
        <dbReference type="SMART" id="SM00560"/>
    </source>
</evidence>
<dbReference type="SUPFAM" id="SSF49899">
    <property type="entry name" value="Concanavalin A-like lectins/glucanases"/>
    <property type="match status" value="1"/>
</dbReference>
<dbReference type="Gene3D" id="1.50.10.100">
    <property type="entry name" value="Chondroitin AC/alginate lyase"/>
    <property type="match status" value="1"/>
</dbReference>
<dbReference type="InParanoid" id="A0A146GCD0"/>
<dbReference type="Proteomes" id="UP000076023">
    <property type="component" value="Unassembled WGS sequence"/>
</dbReference>
<dbReference type="SUPFAM" id="SSF48230">
    <property type="entry name" value="Chondroitin AC/alginate lyase"/>
    <property type="match status" value="2"/>
</dbReference>
<reference evidence="5" key="1">
    <citation type="journal article" date="2017" name="Genome Announc.">
        <title>Draft Genome Sequence of Terrimicrobium sacchariphilum NM-5T, a Facultative Anaerobic Soil Bacterium of the Class Spartobacteria.</title>
        <authorList>
            <person name="Qiu Y.L."/>
            <person name="Tourlousse D.M."/>
            <person name="Matsuura N."/>
            <person name="Ohashi A."/>
            <person name="Sekiguchi Y."/>
        </authorList>
    </citation>
    <scope>NUCLEOTIDE SEQUENCE [LARGE SCALE GENOMIC DNA]</scope>
    <source>
        <strain evidence="5">NM-5</strain>
    </source>
</reference>
<name>A0A146GCD0_TERSA</name>
<dbReference type="AlphaFoldDB" id="A0A146GCD0"/>
<evidence type="ECO:0000256" key="2">
    <source>
        <dbReference type="ARBA" id="ARBA00023157"/>
    </source>
</evidence>
<dbReference type="EMBL" id="BDCO01000002">
    <property type="protein sequence ID" value="GAT34454.1"/>
    <property type="molecule type" value="Genomic_DNA"/>
</dbReference>
<keyword evidence="2" id="KW-1015">Disulfide bond</keyword>
<dbReference type="InterPro" id="IPR013320">
    <property type="entry name" value="ConA-like_dom_sf"/>
</dbReference>
<evidence type="ECO:0000313" key="4">
    <source>
        <dbReference type="EMBL" id="GAT34454.1"/>
    </source>
</evidence>
<protein>
    <submittedName>
        <fullName evidence="4">Concanavalin A-like lectin/glucanases superfamily protein</fullName>
    </submittedName>
</protein>